<proteinExistence type="predicted"/>
<name>A0A1Y2CFS9_9FUNG</name>
<dbReference type="Pfam" id="PF12937">
    <property type="entry name" value="F-box-like"/>
    <property type="match status" value="1"/>
</dbReference>
<comment type="caution">
    <text evidence="2">The sequence shown here is derived from an EMBL/GenBank/DDBJ whole genome shotgun (WGS) entry which is preliminary data.</text>
</comment>
<dbReference type="AlphaFoldDB" id="A0A1Y2CFS9"/>
<evidence type="ECO:0000259" key="1">
    <source>
        <dbReference type="PROSITE" id="PS50181"/>
    </source>
</evidence>
<dbReference type="Proteomes" id="UP000193642">
    <property type="component" value="Unassembled WGS sequence"/>
</dbReference>
<dbReference type="InterPro" id="IPR001810">
    <property type="entry name" value="F-box_dom"/>
</dbReference>
<protein>
    <recommendedName>
        <fullName evidence="1">F-box domain-containing protein</fullName>
    </recommendedName>
</protein>
<feature type="non-terminal residue" evidence="2">
    <location>
        <position position="259"/>
    </location>
</feature>
<feature type="domain" description="F-box" evidence="1">
    <location>
        <begin position="1"/>
        <end position="45"/>
    </location>
</feature>
<gene>
    <name evidence="2" type="ORF">BCR33DRAFT_715955</name>
</gene>
<organism evidence="2 3">
    <name type="scientific">Rhizoclosmatium globosum</name>
    <dbReference type="NCBI Taxonomy" id="329046"/>
    <lineage>
        <taxon>Eukaryota</taxon>
        <taxon>Fungi</taxon>
        <taxon>Fungi incertae sedis</taxon>
        <taxon>Chytridiomycota</taxon>
        <taxon>Chytridiomycota incertae sedis</taxon>
        <taxon>Chytridiomycetes</taxon>
        <taxon>Chytridiales</taxon>
        <taxon>Chytriomycetaceae</taxon>
        <taxon>Rhizoclosmatium</taxon>
    </lineage>
</organism>
<accession>A0A1Y2CFS9</accession>
<dbReference type="OrthoDB" id="10278256at2759"/>
<dbReference type="SUPFAM" id="SSF81383">
    <property type="entry name" value="F-box domain"/>
    <property type="match status" value="1"/>
</dbReference>
<reference evidence="2 3" key="1">
    <citation type="submission" date="2016-07" db="EMBL/GenBank/DDBJ databases">
        <title>Pervasive Adenine N6-methylation of Active Genes in Fungi.</title>
        <authorList>
            <consortium name="DOE Joint Genome Institute"/>
            <person name="Mondo S.J."/>
            <person name="Dannebaum R.O."/>
            <person name="Kuo R.C."/>
            <person name="Labutti K."/>
            <person name="Haridas S."/>
            <person name="Kuo A."/>
            <person name="Salamov A."/>
            <person name="Ahrendt S.R."/>
            <person name="Lipzen A."/>
            <person name="Sullivan W."/>
            <person name="Andreopoulos W.B."/>
            <person name="Clum A."/>
            <person name="Lindquist E."/>
            <person name="Daum C."/>
            <person name="Ramamoorthy G.K."/>
            <person name="Gryganskyi A."/>
            <person name="Culley D."/>
            <person name="Magnuson J.K."/>
            <person name="James T.Y."/>
            <person name="O'Malley M.A."/>
            <person name="Stajich J.E."/>
            <person name="Spatafora J.W."/>
            <person name="Visel A."/>
            <person name="Grigoriev I.V."/>
        </authorList>
    </citation>
    <scope>NUCLEOTIDE SEQUENCE [LARGE SCALE GENOMIC DNA]</scope>
    <source>
        <strain evidence="2 3">JEL800</strain>
    </source>
</reference>
<dbReference type="EMBL" id="MCGO01000018">
    <property type="protein sequence ID" value="ORY45928.1"/>
    <property type="molecule type" value="Genomic_DNA"/>
</dbReference>
<evidence type="ECO:0000313" key="3">
    <source>
        <dbReference type="Proteomes" id="UP000193642"/>
    </source>
</evidence>
<dbReference type="PROSITE" id="PS50181">
    <property type="entry name" value="FBOX"/>
    <property type="match status" value="1"/>
</dbReference>
<sequence>METLPHEVKELIFHRIEDSRDMLHLALTCTEFLSIFNDPLFWRTQIVYRFGTTHVPPEDASIQSLKEAFAKLGRLVLGGPDMYGAHVNNASHFNRVEIPQQRKINQPCLNLEYVWWFEVEGRLHSTDNTTLNDIALVASSPSDLLINSSATIASFAELYHAARQGEAPSDNTDVYLPGSRWMTLYLRPIVITEYSDIKLGLRDYNHQTLKRELIMDALGLQRVIDQAEMNGTEVFRGIDGKWLRLEQEVEIQSAYVSQG</sequence>
<keyword evidence="3" id="KW-1185">Reference proteome</keyword>
<evidence type="ECO:0000313" key="2">
    <source>
        <dbReference type="EMBL" id="ORY45928.1"/>
    </source>
</evidence>
<dbReference type="InterPro" id="IPR036047">
    <property type="entry name" value="F-box-like_dom_sf"/>
</dbReference>